<dbReference type="PROSITE" id="PS51186">
    <property type="entry name" value="GNAT"/>
    <property type="match status" value="1"/>
</dbReference>
<dbReference type="Pfam" id="PF13508">
    <property type="entry name" value="Acetyltransf_7"/>
    <property type="match status" value="1"/>
</dbReference>
<feature type="domain" description="N-acetyltransferase" evidence="9">
    <location>
        <begin position="303"/>
        <end position="442"/>
    </location>
</feature>
<keyword evidence="4 8" id="KW-0028">Amino-acid biosynthesis</keyword>
<dbReference type="HAMAP" id="MF_01105">
    <property type="entry name" value="N_acetyl_glu_synth"/>
    <property type="match status" value="1"/>
</dbReference>
<dbReference type="PANTHER" id="PTHR30602:SF12">
    <property type="entry name" value="AMINO-ACID ACETYLTRANSFERASE NAGS1, CHLOROPLASTIC-RELATED"/>
    <property type="match status" value="1"/>
</dbReference>
<evidence type="ECO:0000313" key="10">
    <source>
        <dbReference type="EMBL" id="BCB28688.1"/>
    </source>
</evidence>
<dbReference type="EMBL" id="AP022853">
    <property type="protein sequence ID" value="BCB28688.1"/>
    <property type="molecule type" value="Genomic_DNA"/>
</dbReference>
<comment type="similarity">
    <text evidence="2 8">Belongs to the acetyltransferase family. ArgA subfamily.</text>
</comment>
<keyword evidence="8" id="KW-0963">Cytoplasm</keyword>
<dbReference type="Gene3D" id="3.40.1160.10">
    <property type="entry name" value="Acetylglutamate kinase-like"/>
    <property type="match status" value="1"/>
</dbReference>
<dbReference type="InterPro" id="IPR000182">
    <property type="entry name" value="GNAT_dom"/>
</dbReference>
<evidence type="ECO:0000256" key="1">
    <source>
        <dbReference type="ARBA" id="ARBA00004925"/>
    </source>
</evidence>
<evidence type="ECO:0000256" key="4">
    <source>
        <dbReference type="ARBA" id="ARBA00022605"/>
    </source>
</evidence>
<dbReference type="Proteomes" id="UP000502260">
    <property type="component" value="Chromosome"/>
</dbReference>
<evidence type="ECO:0000256" key="6">
    <source>
        <dbReference type="ARBA" id="ARBA00023315"/>
    </source>
</evidence>
<dbReference type="SUPFAM" id="SSF55729">
    <property type="entry name" value="Acyl-CoA N-acyltransferases (Nat)"/>
    <property type="match status" value="1"/>
</dbReference>
<dbReference type="Pfam" id="PF00696">
    <property type="entry name" value="AA_kinase"/>
    <property type="match status" value="1"/>
</dbReference>
<evidence type="ECO:0000256" key="7">
    <source>
        <dbReference type="ARBA" id="ARBA00048372"/>
    </source>
</evidence>
<dbReference type="NCBIfam" id="NF003641">
    <property type="entry name" value="PRK05279.1"/>
    <property type="match status" value="1"/>
</dbReference>
<evidence type="ECO:0000256" key="8">
    <source>
        <dbReference type="HAMAP-Rule" id="MF_01105"/>
    </source>
</evidence>
<dbReference type="PIRSF" id="PIRSF000423">
    <property type="entry name" value="ArgA"/>
    <property type="match status" value="1"/>
</dbReference>
<keyword evidence="11" id="KW-1185">Reference proteome</keyword>
<evidence type="ECO:0000256" key="5">
    <source>
        <dbReference type="ARBA" id="ARBA00022679"/>
    </source>
</evidence>
<dbReference type="AlphaFoldDB" id="A0A6F8VG41"/>
<keyword evidence="6 8" id="KW-0012">Acyltransferase</keyword>
<organism evidence="10 11">
    <name type="scientific">Sulfurimicrobium lacus</name>
    <dbReference type="NCBI Taxonomy" id="2715678"/>
    <lineage>
        <taxon>Bacteria</taxon>
        <taxon>Pseudomonadati</taxon>
        <taxon>Pseudomonadota</taxon>
        <taxon>Betaproteobacteria</taxon>
        <taxon>Nitrosomonadales</taxon>
        <taxon>Sulfuricellaceae</taxon>
        <taxon>Sulfurimicrobium</taxon>
    </lineage>
</organism>
<comment type="catalytic activity">
    <reaction evidence="7 8">
        <text>L-glutamate + acetyl-CoA = N-acetyl-L-glutamate + CoA + H(+)</text>
        <dbReference type="Rhea" id="RHEA:24292"/>
        <dbReference type="ChEBI" id="CHEBI:15378"/>
        <dbReference type="ChEBI" id="CHEBI:29985"/>
        <dbReference type="ChEBI" id="CHEBI:44337"/>
        <dbReference type="ChEBI" id="CHEBI:57287"/>
        <dbReference type="ChEBI" id="CHEBI:57288"/>
        <dbReference type="EC" id="2.3.1.1"/>
    </reaction>
</comment>
<dbReference type="RefSeq" id="WP_173068503.1">
    <property type="nucleotide sequence ID" value="NZ_AP022853.1"/>
</dbReference>
<dbReference type="GO" id="GO:0006526">
    <property type="term" value="P:L-arginine biosynthetic process"/>
    <property type="evidence" value="ECO:0007669"/>
    <property type="project" value="UniProtKB-UniRule"/>
</dbReference>
<accession>A0A6F8VG41</accession>
<evidence type="ECO:0000256" key="3">
    <source>
        <dbReference type="ARBA" id="ARBA00022571"/>
    </source>
</evidence>
<comment type="pathway">
    <text evidence="1 8">Amino-acid biosynthesis; L-arginine biosynthesis; N(2)-acetyl-L-ornithine from L-glutamate: step 1/4.</text>
</comment>
<evidence type="ECO:0000259" key="9">
    <source>
        <dbReference type="PROSITE" id="PS51186"/>
    </source>
</evidence>
<dbReference type="GO" id="GO:0004042">
    <property type="term" value="F:L-glutamate N-acetyltransferase activity"/>
    <property type="evidence" value="ECO:0007669"/>
    <property type="project" value="UniProtKB-UniRule"/>
</dbReference>
<comment type="miscellaneous">
    <text evidence="8">In bacteria which possess the bifunctional enzyme ornithine acetyltransferase/N-acetylglutamate synthase (ArgJ), ArgA fulfills an anaplerotic role.</text>
</comment>
<dbReference type="InterPro" id="IPR016181">
    <property type="entry name" value="Acyl_CoA_acyltransferase"/>
</dbReference>
<comment type="subcellular location">
    <subcellularLocation>
        <location evidence="8">Cytoplasm</location>
    </subcellularLocation>
</comment>
<reference evidence="11" key="1">
    <citation type="submission" date="2020-03" db="EMBL/GenBank/DDBJ databases">
        <title>Complete genome sequence of sulfur-oxidizing bacterium skT11.</title>
        <authorList>
            <person name="Kanda M."/>
            <person name="Kojima H."/>
            <person name="Fukui M."/>
        </authorList>
    </citation>
    <scope>NUCLEOTIDE SEQUENCE [LARGE SCALE GENOMIC DNA]</scope>
    <source>
        <strain evidence="11">skT11</strain>
    </source>
</reference>
<dbReference type="GO" id="GO:0005737">
    <property type="term" value="C:cytoplasm"/>
    <property type="evidence" value="ECO:0007669"/>
    <property type="project" value="UniProtKB-SubCell"/>
</dbReference>
<evidence type="ECO:0000256" key="2">
    <source>
        <dbReference type="ARBA" id="ARBA00009145"/>
    </source>
</evidence>
<name>A0A6F8VG41_9PROT</name>
<dbReference type="CDD" id="cd04237">
    <property type="entry name" value="AAK_NAGS-ABP"/>
    <property type="match status" value="1"/>
</dbReference>
<proteinExistence type="inferred from homology"/>
<dbReference type="CDD" id="cd04301">
    <property type="entry name" value="NAT_SF"/>
    <property type="match status" value="1"/>
</dbReference>
<evidence type="ECO:0000313" key="11">
    <source>
        <dbReference type="Proteomes" id="UP000502260"/>
    </source>
</evidence>
<dbReference type="KEGG" id="slac:SKTS_35740"/>
<sequence length="449" mass="49583">MPSKLKADFVKPEIFVDVFVQWFRTATPFIHKFRGKTFVIAFGGEVVSEEQFVTLAQDLNLLNSLGVRLVLVHGARPQIEEELTERGASIRYVNGLRVTDVDALKCVKEAAGTVRVEIEALLSLGMANSPMAGADIRVASGNFVTAKPMGVRNGVDLQHTGEVRKIDVEGIRRRLDQGDIVLLSPLGYSPTGEIFNLSLEDVATRAAIDLDADKLVFLMNTAGVTDEGGELLHSLTTQDAEAILARPHGLPEDIDYFLPCAIRACRNGVARVHLISRHVDGALLQEFFTHEGIGTMLAEDTLETLRPATINDVGGLLALIEPLEAEGTLVRRSRELLEMEIERFTVLEYDGLIIGCAALYPFPEEQSAELACMAVNRDYRGAGRGEALLEYMQVQALEKGFRQLFVLTTRTAHWFVERGFIEAGVQALPKAKQGLYNYQRRSKVFVKTL</sequence>
<dbReference type="SUPFAM" id="SSF53633">
    <property type="entry name" value="Carbamate kinase-like"/>
    <property type="match status" value="1"/>
</dbReference>
<dbReference type="UniPathway" id="UPA00068">
    <property type="reaction ID" value="UER00106"/>
</dbReference>
<dbReference type="EC" id="2.3.1.1" evidence="8"/>
<dbReference type="InterPro" id="IPR036393">
    <property type="entry name" value="AceGlu_kinase-like_sf"/>
</dbReference>
<keyword evidence="3 8" id="KW-0055">Arginine biosynthesis</keyword>
<dbReference type="PANTHER" id="PTHR30602">
    <property type="entry name" value="AMINO-ACID ACETYLTRANSFERASE"/>
    <property type="match status" value="1"/>
</dbReference>
<keyword evidence="5 8" id="KW-0808">Transferase</keyword>
<gene>
    <name evidence="8 10" type="primary">argA</name>
    <name evidence="10" type="ORF">SKTS_35740</name>
</gene>
<dbReference type="InterPro" id="IPR033719">
    <property type="entry name" value="NAGS_kin"/>
</dbReference>
<protein>
    <recommendedName>
        <fullName evidence="8">Amino-acid acetyltransferase</fullName>
        <ecNumber evidence="8">2.3.1.1</ecNumber>
    </recommendedName>
    <alternativeName>
        <fullName evidence="8">N-acetylglutamate synthase</fullName>
        <shortName evidence="8">AGS</shortName>
        <shortName evidence="8">NAGS</shortName>
    </alternativeName>
</protein>
<dbReference type="NCBIfam" id="TIGR01890">
    <property type="entry name" value="N-Ac-Glu-synth"/>
    <property type="match status" value="1"/>
</dbReference>
<dbReference type="InterPro" id="IPR001048">
    <property type="entry name" value="Asp/Glu/Uridylate_kinase"/>
</dbReference>
<dbReference type="InterPro" id="IPR010167">
    <property type="entry name" value="NH2A_AcTrfase"/>
</dbReference>
<dbReference type="Gene3D" id="3.40.630.30">
    <property type="match status" value="1"/>
</dbReference>